<protein>
    <submittedName>
        <fullName evidence="2">Uncharacterized protein</fullName>
    </submittedName>
</protein>
<dbReference type="EMBL" id="JAULSU010000006">
    <property type="protein sequence ID" value="KAK0614577.1"/>
    <property type="molecule type" value="Genomic_DNA"/>
</dbReference>
<organism evidence="2 3">
    <name type="scientific">Immersiella caudata</name>
    <dbReference type="NCBI Taxonomy" id="314043"/>
    <lineage>
        <taxon>Eukaryota</taxon>
        <taxon>Fungi</taxon>
        <taxon>Dikarya</taxon>
        <taxon>Ascomycota</taxon>
        <taxon>Pezizomycotina</taxon>
        <taxon>Sordariomycetes</taxon>
        <taxon>Sordariomycetidae</taxon>
        <taxon>Sordariales</taxon>
        <taxon>Lasiosphaeriaceae</taxon>
        <taxon>Immersiella</taxon>
    </lineage>
</organism>
<dbReference type="Proteomes" id="UP001175000">
    <property type="component" value="Unassembled WGS sequence"/>
</dbReference>
<feature type="compositionally biased region" description="Basic residues" evidence="1">
    <location>
        <begin position="1"/>
        <end position="25"/>
    </location>
</feature>
<gene>
    <name evidence="2" type="ORF">B0T14DRAFT_606835</name>
</gene>
<evidence type="ECO:0000313" key="2">
    <source>
        <dbReference type="EMBL" id="KAK0614577.1"/>
    </source>
</evidence>
<reference evidence="2" key="1">
    <citation type="submission" date="2023-06" db="EMBL/GenBank/DDBJ databases">
        <title>Genome-scale phylogeny and comparative genomics of the fungal order Sordariales.</title>
        <authorList>
            <consortium name="Lawrence Berkeley National Laboratory"/>
            <person name="Hensen N."/>
            <person name="Bonometti L."/>
            <person name="Westerberg I."/>
            <person name="Brannstrom I.O."/>
            <person name="Guillou S."/>
            <person name="Cros-Aarteil S."/>
            <person name="Calhoun S."/>
            <person name="Haridas S."/>
            <person name="Kuo A."/>
            <person name="Mondo S."/>
            <person name="Pangilinan J."/>
            <person name="Riley R."/>
            <person name="Labutti K."/>
            <person name="Andreopoulos B."/>
            <person name="Lipzen A."/>
            <person name="Chen C."/>
            <person name="Yanf M."/>
            <person name="Daum C."/>
            <person name="Ng V."/>
            <person name="Clum A."/>
            <person name="Steindorff A."/>
            <person name="Ohm R."/>
            <person name="Martin F."/>
            <person name="Silar P."/>
            <person name="Natvig D."/>
            <person name="Lalanne C."/>
            <person name="Gautier V."/>
            <person name="Ament-Velasquez S.L."/>
            <person name="Kruys A."/>
            <person name="Hutchinson M.I."/>
            <person name="Powell A.J."/>
            <person name="Barry K."/>
            <person name="Miller A.N."/>
            <person name="Grigoriev I.V."/>
            <person name="Debuchy R."/>
            <person name="Gladieux P."/>
            <person name="Thoren M.H."/>
            <person name="Johannesson H."/>
        </authorList>
    </citation>
    <scope>NUCLEOTIDE SEQUENCE</scope>
    <source>
        <strain evidence="2">CBS 606.72</strain>
    </source>
</reference>
<keyword evidence="3" id="KW-1185">Reference proteome</keyword>
<evidence type="ECO:0000256" key="1">
    <source>
        <dbReference type="SAM" id="MobiDB-lite"/>
    </source>
</evidence>
<name>A0AA39WFS6_9PEZI</name>
<accession>A0AA39WFS6</accession>
<feature type="region of interest" description="Disordered" evidence="1">
    <location>
        <begin position="1"/>
        <end position="39"/>
    </location>
</feature>
<sequence length="340" mass="37917">MSSNNHQRHRTAQANSHHKSHKHKDSSRATTSSGTSRSATALDPTNVSFLFVVNEFDIDFEDDPVYDPWLNYLPPTSQTHYRGEYPGTVFRYRAGTITPAANYKWYRPEMGQEGHISYVDPTTGLITAAPDPYRTETIFSCNAHLPLITLQSDASLGSYHRSNCPKGCDAVFQDGDLLPWNMLHINHPRHLQGVSLVNSGQQGYTFVAGKSPKWMPALVPRVFENIERHTTPQSRGLGGDLPVVIGLMAFHARRTGNASAVFERGWWQGGKWRGPAEVPKGYPETPESNPRGFLVQISPDYSSDELAAFQMADFGYMEAITDNIFQGLQYLEENGVLVEG</sequence>
<proteinExistence type="predicted"/>
<dbReference type="AlphaFoldDB" id="A0AA39WFS6"/>
<comment type="caution">
    <text evidence="2">The sequence shown here is derived from an EMBL/GenBank/DDBJ whole genome shotgun (WGS) entry which is preliminary data.</text>
</comment>
<evidence type="ECO:0000313" key="3">
    <source>
        <dbReference type="Proteomes" id="UP001175000"/>
    </source>
</evidence>
<feature type="compositionally biased region" description="Low complexity" evidence="1">
    <location>
        <begin position="28"/>
        <end position="39"/>
    </location>
</feature>